<dbReference type="InterPro" id="IPR013922">
    <property type="entry name" value="Cyclin_PHO80-like"/>
</dbReference>
<dbReference type="Pfam" id="PF08613">
    <property type="entry name" value="Cyclin"/>
    <property type="match status" value="1"/>
</dbReference>
<evidence type="ECO:0000313" key="2">
    <source>
        <dbReference type="EMBL" id="CAD8847063.1"/>
    </source>
</evidence>
<gene>
    <name evidence="2" type="ORF">NSCI0253_LOCUS21413</name>
</gene>
<dbReference type="EMBL" id="HBFQ01030450">
    <property type="protein sequence ID" value="CAD8847063.1"/>
    <property type="molecule type" value="Transcribed_RNA"/>
</dbReference>
<dbReference type="CDD" id="cd20558">
    <property type="entry name" value="CYCLIN_ScPCL7-like"/>
    <property type="match status" value="1"/>
</dbReference>
<dbReference type="SUPFAM" id="SSF47954">
    <property type="entry name" value="Cyclin-like"/>
    <property type="match status" value="1"/>
</dbReference>
<feature type="region of interest" description="Disordered" evidence="1">
    <location>
        <begin position="181"/>
        <end position="213"/>
    </location>
</feature>
<dbReference type="PANTHER" id="PTHR15615:SF108">
    <property type="entry name" value="PROTEIN CNPPD1"/>
    <property type="match status" value="1"/>
</dbReference>
<evidence type="ECO:0008006" key="3">
    <source>
        <dbReference type="Google" id="ProtNLM"/>
    </source>
</evidence>
<dbReference type="GO" id="GO:0019901">
    <property type="term" value="F:protein kinase binding"/>
    <property type="evidence" value="ECO:0007669"/>
    <property type="project" value="InterPro"/>
</dbReference>
<proteinExistence type="predicted"/>
<organism evidence="2">
    <name type="scientific">Noctiluca scintillans</name>
    <name type="common">Sea sparkle</name>
    <name type="synonym">Red tide dinoflagellate</name>
    <dbReference type="NCBI Taxonomy" id="2966"/>
    <lineage>
        <taxon>Eukaryota</taxon>
        <taxon>Sar</taxon>
        <taxon>Alveolata</taxon>
        <taxon>Dinophyceae</taxon>
        <taxon>Noctilucales</taxon>
        <taxon>Noctilucaceae</taxon>
        <taxon>Noctiluca</taxon>
    </lineage>
</organism>
<dbReference type="Gene3D" id="1.10.472.10">
    <property type="entry name" value="Cyclin-like"/>
    <property type="match status" value="1"/>
</dbReference>
<reference evidence="2" key="1">
    <citation type="submission" date="2021-01" db="EMBL/GenBank/DDBJ databases">
        <authorList>
            <person name="Corre E."/>
            <person name="Pelletier E."/>
            <person name="Niang G."/>
            <person name="Scheremetjew M."/>
            <person name="Finn R."/>
            <person name="Kale V."/>
            <person name="Holt S."/>
            <person name="Cochrane G."/>
            <person name="Meng A."/>
            <person name="Brown T."/>
            <person name="Cohen L."/>
        </authorList>
    </citation>
    <scope>NUCLEOTIDE SEQUENCE</scope>
</reference>
<evidence type="ECO:0000256" key="1">
    <source>
        <dbReference type="SAM" id="MobiDB-lite"/>
    </source>
</evidence>
<sequence>MLSAALVESVARALTIAVSDPSSGHHRNDLASEGKKLRCARQAERFVAVFDSSAVPPISIDRYLLRLFATFKCSEGVFVAALVIVDRMLEYDGGRLPLTFKNVHRVFFASLVVSVKYLEDRVYSNAHYAKAGGVHVKELNRLERVLLVALDFDLRVSPEQFKAYEVCLLALGQSAETTVTSSTGFPQQGHVQEPCPCSASPRDHQPSCTHPGHSNAGVVSACTSSAVGPRREGSGAIVSPVV</sequence>
<feature type="compositionally biased region" description="Polar residues" evidence="1">
    <location>
        <begin position="181"/>
        <end position="190"/>
    </location>
</feature>
<protein>
    <recommendedName>
        <fullName evidence="3">Cyclin</fullName>
    </recommendedName>
</protein>
<dbReference type="AlphaFoldDB" id="A0A7S1A9J5"/>
<name>A0A7S1A9J5_NOCSC</name>
<dbReference type="InterPro" id="IPR036915">
    <property type="entry name" value="Cyclin-like_sf"/>
</dbReference>
<accession>A0A7S1A9J5</accession>
<dbReference type="PANTHER" id="PTHR15615">
    <property type="match status" value="1"/>
</dbReference>